<evidence type="ECO:0000256" key="2">
    <source>
        <dbReference type="ARBA" id="ARBA00022777"/>
    </source>
</evidence>
<evidence type="ECO:0000256" key="5">
    <source>
        <dbReference type="ARBA" id="ARBA00047925"/>
    </source>
</evidence>
<dbReference type="InterPro" id="IPR017438">
    <property type="entry name" value="ATP-NAD_kinase_N"/>
</dbReference>
<dbReference type="GO" id="GO:0019674">
    <property type="term" value="P:NAD+ metabolic process"/>
    <property type="evidence" value="ECO:0007669"/>
    <property type="project" value="InterPro"/>
</dbReference>
<comment type="caution">
    <text evidence="6">Lacks conserved residue(s) required for the propagation of feature annotation.</text>
</comment>
<comment type="caution">
    <text evidence="7">The sequence shown here is derived from an EMBL/GenBank/DDBJ whole genome shotgun (WGS) entry which is preliminary data.</text>
</comment>
<keyword evidence="8" id="KW-1185">Reference proteome</keyword>
<keyword evidence="2 6" id="KW-0418">Kinase</keyword>
<dbReference type="EC" id="2.7.1.23" evidence="6"/>
<dbReference type="PANTHER" id="PTHR20275:SF0">
    <property type="entry name" value="NAD KINASE"/>
    <property type="match status" value="1"/>
</dbReference>
<dbReference type="SUPFAM" id="SSF111331">
    <property type="entry name" value="NAD kinase/diacylglycerol kinase-like"/>
    <property type="match status" value="1"/>
</dbReference>
<reference evidence="7 8" key="1">
    <citation type="submission" date="2021-10" db="EMBL/GenBank/DDBJ databases">
        <title>Anaerobic single-cell dispensing facilitates the cultivation of human gut bacteria.</title>
        <authorList>
            <person name="Afrizal A."/>
        </authorList>
    </citation>
    <scope>NUCLEOTIDE SEQUENCE [LARGE SCALE GENOMIC DNA]</scope>
    <source>
        <strain evidence="7 8">CLA-AA-H224</strain>
    </source>
</reference>
<feature type="binding site" evidence="6">
    <location>
        <begin position="182"/>
        <end position="187"/>
    </location>
    <ligand>
        <name>NAD(+)</name>
        <dbReference type="ChEBI" id="CHEBI:57540"/>
    </ligand>
</feature>
<evidence type="ECO:0000313" key="8">
    <source>
        <dbReference type="Proteomes" id="UP001198200"/>
    </source>
</evidence>
<proteinExistence type="inferred from homology"/>
<feature type="binding site" evidence="6">
    <location>
        <begin position="141"/>
        <end position="142"/>
    </location>
    <ligand>
        <name>NAD(+)</name>
        <dbReference type="ChEBI" id="CHEBI:57540"/>
    </ligand>
</feature>
<dbReference type="Gene3D" id="2.60.200.30">
    <property type="entry name" value="Probable inorganic polyphosphate/atp-NAD kinase, domain 2"/>
    <property type="match status" value="1"/>
</dbReference>
<evidence type="ECO:0000256" key="1">
    <source>
        <dbReference type="ARBA" id="ARBA00022679"/>
    </source>
</evidence>
<keyword evidence="6" id="KW-0963">Cytoplasm</keyword>
<dbReference type="Pfam" id="PF20143">
    <property type="entry name" value="NAD_kinase_C"/>
    <property type="match status" value="1"/>
</dbReference>
<feature type="binding site" evidence="6">
    <location>
        <begin position="67"/>
        <end position="68"/>
    </location>
    <ligand>
        <name>NAD(+)</name>
        <dbReference type="ChEBI" id="CHEBI:57540"/>
    </ligand>
</feature>
<name>A0AAE3E2N0_9FIRM</name>
<keyword evidence="1 6" id="KW-0808">Transferase</keyword>
<dbReference type="RefSeq" id="WP_118612921.1">
    <property type="nucleotide sequence ID" value="NZ_JAJEQN010000009.1"/>
</dbReference>
<dbReference type="InterPro" id="IPR002504">
    <property type="entry name" value="NADK"/>
</dbReference>
<sequence length="286" mass="31448">MRHFYVIANYAKPHTLFCVQEIKEYLTAKGAECVIAGPAASDNGRYHYTDTGRIPGDTQCVIVLGGDGTLIQAAHDLKGTSYPLIGINLGNLGYLSEVDQENLFPSLDRLLMDDFFIEERMTLLGEIVRDGQIVCSDTALNDIVLTRLESMKMLRFSLYVNDQFITRYNADGIIVATPTGSTAYSLSAGGPIVLPTSNLFVLTPICAQTLTTARSIVLPDNAYIRLIVEAKDGIRMLHQAVSFDSDNVVSVHPGDEIVIKSASDKVRLIRLDQRSFLDTLGKKLSR</sequence>
<dbReference type="GO" id="GO:0006741">
    <property type="term" value="P:NADP+ biosynthetic process"/>
    <property type="evidence" value="ECO:0007669"/>
    <property type="project" value="UniProtKB-UniRule"/>
</dbReference>
<keyword evidence="6" id="KW-0547">Nucleotide-binding</keyword>
<comment type="subcellular location">
    <subcellularLocation>
        <location evidence="6">Cytoplasm</location>
    </subcellularLocation>
</comment>
<keyword evidence="4 6" id="KW-0520">NAD</keyword>
<dbReference type="GO" id="GO:0005524">
    <property type="term" value="F:ATP binding"/>
    <property type="evidence" value="ECO:0007669"/>
    <property type="project" value="UniProtKB-KW"/>
</dbReference>
<keyword evidence="3 6" id="KW-0521">NADP</keyword>
<dbReference type="InterPro" id="IPR016064">
    <property type="entry name" value="NAD/diacylglycerol_kinase_sf"/>
</dbReference>
<dbReference type="InterPro" id="IPR017437">
    <property type="entry name" value="ATP-NAD_kinase_PpnK-typ_C"/>
</dbReference>
<evidence type="ECO:0000256" key="4">
    <source>
        <dbReference type="ARBA" id="ARBA00023027"/>
    </source>
</evidence>
<protein>
    <recommendedName>
        <fullName evidence="6">NAD kinase</fullName>
        <ecNumber evidence="6">2.7.1.23</ecNumber>
    </recommendedName>
    <alternativeName>
        <fullName evidence="6">ATP-dependent NAD kinase</fullName>
    </alternativeName>
</protein>
<evidence type="ECO:0000256" key="6">
    <source>
        <dbReference type="HAMAP-Rule" id="MF_00361"/>
    </source>
</evidence>
<evidence type="ECO:0000313" key="7">
    <source>
        <dbReference type="EMBL" id="MCC2221043.1"/>
    </source>
</evidence>
<keyword evidence="6" id="KW-0067">ATP-binding</keyword>
<organism evidence="7 8">
    <name type="scientific">Anthropogastromicrobium aceti</name>
    <dbReference type="NCBI Taxonomy" id="2981768"/>
    <lineage>
        <taxon>Bacteria</taxon>
        <taxon>Bacillati</taxon>
        <taxon>Bacillota</taxon>
        <taxon>Clostridia</taxon>
        <taxon>Lachnospirales</taxon>
        <taxon>Lachnospiraceae</taxon>
        <taxon>Anthropogastromicrobium</taxon>
    </lineage>
</organism>
<dbReference type="HAMAP" id="MF_00361">
    <property type="entry name" value="NAD_kinase"/>
    <property type="match status" value="1"/>
</dbReference>
<dbReference type="PANTHER" id="PTHR20275">
    <property type="entry name" value="NAD KINASE"/>
    <property type="match status" value="1"/>
</dbReference>
<gene>
    <name evidence="6" type="primary">nadK</name>
    <name evidence="7" type="ORF">LKD48_05190</name>
</gene>
<feature type="binding site" evidence="6">
    <location>
        <position position="171"/>
    </location>
    <ligand>
        <name>NAD(+)</name>
        <dbReference type="ChEBI" id="CHEBI:57540"/>
    </ligand>
</feature>
<dbReference type="GO" id="GO:0046872">
    <property type="term" value="F:metal ion binding"/>
    <property type="evidence" value="ECO:0007669"/>
    <property type="project" value="UniProtKB-UniRule"/>
</dbReference>
<comment type="similarity">
    <text evidence="6">Belongs to the NAD kinase family.</text>
</comment>
<evidence type="ECO:0000256" key="3">
    <source>
        <dbReference type="ARBA" id="ARBA00022857"/>
    </source>
</evidence>
<dbReference type="EMBL" id="JAJEQN010000009">
    <property type="protein sequence ID" value="MCC2221043.1"/>
    <property type="molecule type" value="Genomic_DNA"/>
</dbReference>
<dbReference type="AlphaFoldDB" id="A0AAE3E2N0"/>
<comment type="cofactor">
    <cofactor evidence="6">
        <name>a divalent metal cation</name>
        <dbReference type="ChEBI" id="CHEBI:60240"/>
    </cofactor>
</comment>
<feature type="active site" description="Proton acceptor" evidence="6">
    <location>
        <position position="67"/>
    </location>
</feature>
<dbReference type="Gene3D" id="3.40.50.10330">
    <property type="entry name" value="Probable inorganic polyphosphate/atp-NAD kinase, domain 1"/>
    <property type="match status" value="1"/>
</dbReference>
<comment type="catalytic activity">
    <reaction evidence="5 6">
        <text>NAD(+) + ATP = ADP + NADP(+) + H(+)</text>
        <dbReference type="Rhea" id="RHEA:18629"/>
        <dbReference type="ChEBI" id="CHEBI:15378"/>
        <dbReference type="ChEBI" id="CHEBI:30616"/>
        <dbReference type="ChEBI" id="CHEBI:57540"/>
        <dbReference type="ChEBI" id="CHEBI:58349"/>
        <dbReference type="ChEBI" id="CHEBI:456216"/>
        <dbReference type="EC" id="2.7.1.23"/>
    </reaction>
</comment>
<dbReference type="GO" id="GO:0051287">
    <property type="term" value="F:NAD binding"/>
    <property type="evidence" value="ECO:0007669"/>
    <property type="project" value="UniProtKB-ARBA"/>
</dbReference>
<comment type="function">
    <text evidence="6">Involved in the regulation of the intracellular balance of NAD and NADP, and is a key enzyme in the biosynthesis of NADP. Catalyzes specifically the phosphorylation on 2'-hydroxyl of the adenosine moiety of NAD to yield NADP.</text>
</comment>
<dbReference type="GO" id="GO:0005737">
    <property type="term" value="C:cytoplasm"/>
    <property type="evidence" value="ECO:0007669"/>
    <property type="project" value="UniProtKB-SubCell"/>
</dbReference>
<dbReference type="GO" id="GO:0003951">
    <property type="term" value="F:NAD+ kinase activity"/>
    <property type="evidence" value="ECO:0007669"/>
    <property type="project" value="UniProtKB-UniRule"/>
</dbReference>
<dbReference type="Proteomes" id="UP001198200">
    <property type="component" value="Unassembled WGS sequence"/>
</dbReference>
<dbReference type="Pfam" id="PF01513">
    <property type="entry name" value="NAD_kinase"/>
    <property type="match status" value="1"/>
</dbReference>
<feature type="binding site" evidence="6">
    <location>
        <position position="152"/>
    </location>
    <ligand>
        <name>NAD(+)</name>
        <dbReference type="ChEBI" id="CHEBI:57540"/>
    </ligand>
</feature>
<accession>A0AAE3E2N0</accession>